<dbReference type="EMBL" id="JAKKPZ010000066">
    <property type="protein sequence ID" value="KAI1704548.1"/>
    <property type="molecule type" value="Genomic_DNA"/>
</dbReference>
<protein>
    <submittedName>
        <fullName evidence="1">Uncharacterized protein</fullName>
    </submittedName>
</protein>
<evidence type="ECO:0000313" key="2">
    <source>
        <dbReference type="Proteomes" id="UP001201812"/>
    </source>
</evidence>
<name>A0AAD4MUZ6_9BILA</name>
<evidence type="ECO:0000313" key="1">
    <source>
        <dbReference type="EMBL" id="KAI1704548.1"/>
    </source>
</evidence>
<reference evidence="1" key="1">
    <citation type="submission" date="2022-01" db="EMBL/GenBank/DDBJ databases">
        <title>Genome Sequence Resource for Two Populations of Ditylenchus destructor, the Migratory Endoparasitic Phytonematode.</title>
        <authorList>
            <person name="Zhang H."/>
            <person name="Lin R."/>
            <person name="Xie B."/>
        </authorList>
    </citation>
    <scope>NUCLEOTIDE SEQUENCE</scope>
    <source>
        <strain evidence="1">BazhouSP</strain>
    </source>
</reference>
<proteinExistence type="predicted"/>
<keyword evidence="2" id="KW-1185">Reference proteome</keyword>
<organism evidence="1 2">
    <name type="scientific">Ditylenchus destructor</name>
    <dbReference type="NCBI Taxonomy" id="166010"/>
    <lineage>
        <taxon>Eukaryota</taxon>
        <taxon>Metazoa</taxon>
        <taxon>Ecdysozoa</taxon>
        <taxon>Nematoda</taxon>
        <taxon>Chromadorea</taxon>
        <taxon>Rhabditida</taxon>
        <taxon>Tylenchina</taxon>
        <taxon>Tylenchomorpha</taxon>
        <taxon>Sphaerularioidea</taxon>
        <taxon>Anguinidae</taxon>
        <taxon>Anguininae</taxon>
        <taxon>Ditylenchus</taxon>
    </lineage>
</organism>
<accession>A0AAD4MUZ6</accession>
<comment type="caution">
    <text evidence="1">The sequence shown here is derived from an EMBL/GenBank/DDBJ whole genome shotgun (WGS) entry which is preliminary data.</text>
</comment>
<sequence>MSGSINNRPKEILDFSVHKIGIGIEKYAGNRHEKTGKRKKLGSSWLVFLERWLQSSDFVSYLTGALHSADDK</sequence>
<gene>
    <name evidence="1" type="ORF">DdX_14182</name>
</gene>
<dbReference type="Proteomes" id="UP001201812">
    <property type="component" value="Unassembled WGS sequence"/>
</dbReference>
<dbReference type="AlphaFoldDB" id="A0AAD4MUZ6"/>